<feature type="compositionally biased region" description="Basic and acidic residues" evidence="1">
    <location>
        <begin position="1"/>
        <end position="11"/>
    </location>
</feature>
<sequence>MAKSRFTDRPTVRRSAHGPWSVSVDRDFPYPASDTNYDRPAHTVIRSTVHRSDRSPVGHTRSTTPIDEPSIDLWPVSPVRRSLRQQLSQGSFGLFLFRLTSKVR</sequence>
<keyword evidence="3" id="KW-1185">Reference proteome</keyword>
<dbReference type="Proteomes" id="UP000011115">
    <property type="component" value="Unassembled WGS sequence"/>
</dbReference>
<proteinExistence type="predicted"/>
<dbReference type="Gramene" id="PGSC0003DMT400053561">
    <property type="protein sequence ID" value="PGSC0003DMT400053561"/>
    <property type="gene ID" value="PGSC0003DMG400020778"/>
</dbReference>
<reference evidence="3" key="1">
    <citation type="journal article" date="2011" name="Nature">
        <title>Genome sequence and analysis of the tuber crop potato.</title>
        <authorList>
            <consortium name="The Potato Genome Sequencing Consortium"/>
        </authorList>
    </citation>
    <scope>NUCLEOTIDE SEQUENCE [LARGE SCALE GENOMIC DNA]</scope>
    <source>
        <strain evidence="3">cv. DM1-3 516 R44</strain>
    </source>
</reference>
<organism evidence="2 3">
    <name type="scientific">Solanum tuberosum</name>
    <name type="common">Potato</name>
    <dbReference type="NCBI Taxonomy" id="4113"/>
    <lineage>
        <taxon>Eukaryota</taxon>
        <taxon>Viridiplantae</taxon>
        <taxon>Streptophyta</taxon>
        <taxon>Embryophyta</taxon>
        <taxon>Tracheophyta</taxon>
        <taxon>Spermatophyta</taxon>
        <taxon>Magnoliopsida</taxon>
        <taxon>eudicotyledons</taxon>
        <taxon>Gunneridae</taxon>
        <taxon>Pentapetalae</taxon>
        <taxon>asterids</taxon>
        <taxon>lamiids</taxon>
        <taxon>Solanales</taxon>
        <taxon>Solanaceae</taxon>
        <taxon>Solanoideae</taxon>
        <taxon>Solaneae</taxon>
        <taxon>Solanum</taxon>
    </lineage>
</organism>
<dbReference type="InParanoid" id="M1BV44"/>
<name>M1BV44_SOLTU</name>
<reference evidence="2" key="2">
    <citation type="submission" date="2015-06" db="UniProtKB">
        <authorList>
            <consortium name="EnsemblPlants"/>
        </authorList>
    </citation>
    <scope>IDENTIFICATION</scope>
    <source>
        <strain evidence="2">DM1-3 516 R44</strain>
    </source>
</reference>
<evidence type="ECO:0000256" key="1">
    <source>
        <dbReference type="SAM" id="MobiDB-lite"/>
    </source>
</evidence>
<feature type="region of interest" description="Disordered" evidence="1">
    <location>
        <begin position="1"/>
        <end position="69"/>
    </location>
</feature>
<protein>
    <submittedName>
        <fullName evidence="2">Uncharacterized protein</fullName>
    </submittedName>
</protein>
<evidence type="ECO:0000313" key="2">
    <source>
        <dbReference type="EnsemblPlants" id="PGSC0003DMT400053561"/>
    </source>
</evidence>
<evidence type="ECO:0000313" key="3">
    <source>
        <dbReference type="Proteomes" id="UP000011115"/>
    </source>
</evidence>
<dbReference type="PaxDb" id="4113-PGSC0003DMT400053561"/>
<dbReference type="HOGENOM" id="CLU_2254984_0_0_1"/>
<dbReference type="AlphaFoldDB" id="M1BV44"/>
<accession>M1BV44</accession>
<dbReference type="EnsemblPlants" id="PGSC0003DMT400053561">
    <property type="protein sequence ID" value="PGSC0003DMT400053561"/>
    <property type="gene ID" value="PGSC0003DMG400020778"/>
</dbReference>